<dbReference type="OrthoDB" id="10005173at2759"/>
<dbReference type="Proteomes" id="UP000681722">
    <property type="component" value="Unassembled WGS sequence"/>
</dbReference>
<keyword evidence="3" id="KW-1185">Reference proteome</keyword>
<dbReference type="InterPro" id="IPR029375">
    <property type="entry name" value="CFAP141"/>
</dbReference>
<proteinExistence type="predicted"/>
<dbReference type="EMBL" id="CAJNOQ010002177">
    <property type="protein sequence ID" value="CAF0943514.1"/>
    <property type="molecule type" value="Genomic_DNA"/>
</dbReference>
<organism evidence="1 3">
    <name type="scientific">Didymodactylos carnosus</name>
    <dbReference type="NCBI Taxonomy" id="1234261"/>
    <lineage>
        <taxon>Eukaryota</taxon>
        <taxon>Metazoa</taxon>
        <taxon>Spiralia</taxon>
        <taxon>Gnathifera</taxon>
        <taxon>Rotifera</taxon>
        <taxon>Eurotatoria</taxon>
        <taxon>Bdelloidea</taxon>
        <taxon>Philodinida</taxon>
        <taxon>Philodinidae</taxon>
        <taxon>Didymodactylos</taxon>
    </lineage>
</organism>
<evidence type="ECO:0000313" key="1">
    <source>
        <dbReference type="EMBL" id="CAF0943514.1"/>
    </source>
</evidence>
<sequence length="181" mass="21394">MGTHFTRAHPTYHNKQPRRRTELISPHWFKLVQSKRFLLSKQPQQISSQDRLMSTPYRYEINCGKPNHAGQRMQQAAQIEEIYNSQQKDIKRASYEQFKANWAEKTAWSSVANKENAINKQRKHELLLLRKAHLTARKAALSMLLADEQQTYENELWYHGKAIYKDMTIINPKCLPSDLYH</sequence>
<dbReference type="EMBL" id="CAJOBC010002177">
    <property type="protein sequence ID" value="CAF3719784.1"/>
    <property type="molecule type" value="Genomic_DNA"/>
</dbReference>
<dbReference type="Proteomes" id="UP000663829">
    <property type="component" value="Unassembled WGS sequence"/>
</dbReference>
<evidence type="ECO:0000313" key="3">
    <source>
        <dbReference type="Proteomes" id="UP000663829"/>
    </source>
</evidence>
<accession>A0A814CEZ3</accession>
<name>A0A814CEZ3_9BILA</name>
<protein>
    <submittedName>
        <fullName evidence="1">Uncharacterized protein</fullName>
    </submittedName>
</protein>
<gene>
    <name evidence="1" type="ORF">GPM918_LOCUS10841</name>
    <name evidence="2" type="ORF">SRO942_LOCUS10842</name>
</gene>
<comment type="caution">
    <text evidence="1">The sequence shown here is derived from an EMBL/GenBank/DDBJ whole genome shotgun (WGS) entry which is preliminary data.</text>
</comment>
<dbReference type="Pfam" id="PF15104">
    <property type="entry name" value="CFAP141"/>
    <property type="match status" value="1"/>
</dbReference>
<evidence type="ECO:0000313" key="2">
    <source>
        <dbReference type="EMBL" id="CAF3719784.1"/>
    </source>
</evidence>
<dbReference type="AlphaFoldDB" id="A0A814CEZ3"/>
<reference evidence="1" key="1">
    <citation type="submission" date="2021-02" db="EMBL/GenBank/DDBJ databases">
        <authorList>
            <person name="Nowell W R."/>
        </authorList>
    </citation>
    <scope>NUCLEOTIDE SEQUENCE</scope>
</reference>